<proteinExistence type="predicted"/>
<dbReference type="Proteomes" id="UP000601522">
    <property type="component" value="Unassembled WGS sequence"/>
</dbReference>
<keyword evidence="4" id="KW-1185">Reference proteome</keyword>
<dbReference type="SUPFAM" id="SSF53756">
    <property type="entry name" value="UDP-Glycosyltransferase/glycogen phosphorylase"/>
    <property type="match status" value="1"/>
</dbReference>
<evidence type="ECO:0000313" key="4">
    <source>
        <dbReference type="Proteomes" id="UP000601522"/>
    </source>
</evidence>
<dbReference type="PANTHER" id="PTHR45947:SF3">
    <property type="entry name" value="SULFOQUINOVOSYL TRANSFERASE SQD2"/>
    <property type="match status" value="1"/>
</dbReference>
<gene>
    <name evidence="3" type="ORF">H8689_01035</name>
</gene>
<evidence type="ECO:0000259" key="1">
    <source>
        <dbReference type="Pfam" id="PF00534"/>
    </source>
</evidence>
<dbReference type="RefSeq" id="WP_249322548.1">
    <property type="nucleotide sequence ID" value="NZ_JACRTK010000001.1"/>
</dbReference>
<dbReference type="Pfam" id="PF00534">
    <property type="entry name" value="Glycos_transf_1"/>
    <property type="match status" value="1"/>
</dbReference>
<organism evidence="3 4">
    <name type="scientific">Wansuia hejianensis</name>
    <dbReference type="NCBI Taxonomy" id="2763667"/>
    <lineage>
        <taxon>Bacteria</taxon>
        <taxon>Bacillati</taxon>
        <taxon>Bacillota</taxon>
        <taxon>Clostridia</taxon>
        <taxon>Lachnospirales</taxon>
        <taxon>Lachnospiraceae</taxon>
        <taxon>Wansuia</taxon>
    </lineage>
</organism>
<dbReference type="EMBL" id="JACRTK010000001">
    <property type="protein sequence ID" value="MBC8589729.1"/>
    <property type="molecule type" value="Genomic_DNA"/>
</dbReference>
<evidence type="ECO:0000259" key="2">
    <source>
        <dbReference type="Pfam" id="PF13439"/>
    </source>
</evidence>
<evidence type="ECO:0000313" key="3">
    <source>
        <dbReference type="EMBL" id="MBC8589729.1"/>
    </source>
</evidence>
<dbReference type="PANTHER" id="PTHR45947">
    <property type="entry name" value="SULFOQUINOVOSYL TRANSFERASE SQD2"/>
    <property type="match status" value="1"/>
</dbReference>
<dbReference type="Gene3D" id="3.40.50.2000">
    <property type="entry name" value="Glycogen Phosphorylase B"/>
    <property type="match status" value="2"/>
</dbReference>
<protein>
    <submittedName>
        <fullName evidence="3">Glycosyltransferase</fullName>
    </submittedName>
</protein>
<feature type="domain" description="Glycosyl transferase family 1" evidence="1">
    <location>
        <begin position="176"/>
        <end position="293"/>
    </location>
</feature>
<dbReference type="GO" id="GO:0016757">
    <property type="term" value="F:glycosyltransferase activity"/>
    <property type="evidence" value="ECO:0007669"/>
    <property type="project" value="TreeGrafter"/>
</dbReference>
<dbReference type="InterPro" id="IPR028098">
    <property type="entry name" value="Glyco_trans_4-like_N"/>
</dbReference>
<comment type="caution">
    <text evidence="3">The sequence shown here is derived from an EMBL/GenBank/DDBJ whole genome shotgun (WGS) entry which is preliminary data.</text>
</comment>
<dbReference type="InterPro" id="IPR050194">
    <property type="entry name" value="Glycosyltransferase_grp1"/>
</dbReference>
<feature type="domain" description="Glycosyltransferase subfamily 4-like N-terminal" evidence="2">
    <location>
        <begin position="17"/>
        <end position="169"/>
    </location>
</feature>
<name>A0A926F0I0_9FIRM</name>
<dbReference type="AlphaFoldDB" id="A0A926F0I0"/>
<reference evidence="3 4" key="1">
    <citation type="submission" date="2020-08" db="EMBL/GenBank/DDBJ databases">
        <title>Genome public.</title>
        <authorList>
            <person name="Liu C."/>
            <person name="Sun Q."/>
        </authorList>
    </citation>
    <scope>NUCLEOTIDE SEQUENCE [LARGE SCALE GENOMIC DNA]</scope>
    <source>
        <strain evidence="3 4">NSJ-26</strain>
    </source>
</reference>
<dbReference type="InterPro" id="IPR001296">
    <property type="entry name" value="Glyco_trans_1"/>
</dbReference>
<accession>A0A926F0I0</accession>
<sequence>MARNKKIVLQALMGLDIGGAETHVVELCIELKKRGYRVIVVSNGGVYESLLKENNIEIQNTPLHTKNPISALKSMKLLWNIIKSEDIKLVHAHGRIPAFLLSILQRYIGFTMITTAHGTFKVNPILKLMTNWGDEVFAVSPDIREYLIDNYHISEDMIHLTVNGINLNRFKPMGNNIDNKYIVHISRLEDTTSLVAEYLIQYAKDNPSWNILIVGDGKELSRLKEKAKGLDNLIFTGKSIDITKELNKAKIFVGISRAALEAMAYNLPIILGGNYGYMGILHKDKLNLAEFNNFTARDTDVIQYKNLKRDLDILLKEKNLNTTWEREYIKENYSIKRMVDNYEKIYRLYLD</sequence>
<dbReference type="Pfam" id="PF13439">
    <property type="entry name" value="Glyco_transf_4"/>
    <property type="match status" value="1"/>
</dbReference>